<gene>
    <name evidence="2" type="ORF">JAO75_10200</name>
</gene>
<dbReference type="PANTHER" id="PTHR43194:SF2">
    <property type="entry name" value="PEROXISOMAL MEMBRANE PROTEIN LPX1"/>
    <property type="match status" value="1"/>
</dbReference>
<evidence type="ECO:0000313" key="3">
    <source>
        <dbReference type="Proteomes" id="UP000620670"/>
    </source>
</evidence>
<evidence type="ECO:0000259" key="1">
    <source>
        <dbReference type="Pfam" id="PF12697"/>
    </source>
</evidence>
<dbReference type="InterPro" id="IPR029058">
    <property type="entry name" value="AB_hydrolase_fold"/>
</dbReference>
<name>A0ABS0Y181_9HYPH</name>
<dbReference type="GO" id="GO:0016787">
    <property type="term" value="F:hydrolase activity"/>
    <property type="evidence" value="ECO:0007669"/>
    <property type="project" value="UniProtKB-KW"/>
</dbReference>
<dbReference type="PANTHER" id="PTHR43194">
    <property type="entry name" value="HYDROLASE ALPHA/BETA FOLD FAMILY"/>
    <property type="match status" value="1"/>
</dbReference>
<accession>A0ABS0Y181</accession>
<dbReference type="Proteomes" id="UP000620670">
    <property type="component" value="Unassembled WGS sequence"/>
</dbReference>
<dbReference type="SUPFAM" id="SSF53474">
    <property type="entry name" value="alpha/beta-Hydrolases"/>
    <property type="match status" value="1"/>
</dbReference>
<dbReference type="RefSeq" id="WP_199048844.1">
    <property type="nucleotide sequence ID" value="NZ_JAELXT010000008.1"/>
</dbReference>
<dbReference type="Pfam" id="PF12697">
    <property type="entry name" value="Abhydrolase_6"/>
    <property type="match status" value="1"/>
</dbReference>
<keyword evidence="2" id="KW-0378">Hydrolase</keyword>
<organism evidence="2 3">
    <name type="scientific">Microvirga splendida</name>
    <dbReference type="NCBI Taxonomy" id="2795727"/>
    <lineage>
        <taxon>Bacteria</taxon>
        <taxon>Pseudomonadati</taxon>
        <taxon>Pseudomonadota</taxon>
        <taxon>Alphaproteobacteria</taxon>
        <taxon>Hyphomicrobiales</taxon>
        <taxon>Methylobacteriaceae</taxon>
        <taxon>Microvirga</taxon>
    </lineage>
</organism>
<evidence type="ECO:0000313" key="2">
    <source>
        <dbReference type="EMBL" id="MBJ6125775.1"/>
    </source>
</evidence>
<sequence length="293" mass="32020">MSDTYRDLFVSAADGLRLYARDYGTDTGDALPVVCLSGLTRSSEDFHELALGLSHDASRPRRILSLDYRGRGRSDWDENWRNYDVKVELNDVLQVLTAAGIARAIFVGTSRGGLITMAMSAGRPTLIAGAVLNDIGPVLEAKGLARIRGYVGKLPTPRTMDEAVQILQQASGSEFPAFTDEQWRALARVTWRESDGKLVLNYDPNLMKTLETADPEAPLPNLWPLFEGLKPFPVLVIRGEHSDLLSSETVQAMQERHPRLTAITVPGQGHAPALDGDLVHTIKQFASTVEAAG</sequence>
<comment type="caution">
    <text evidence="2">The sequence shown here is derived from an EMBL/GenBank/DDBJ whole genome shotgun (WGS) entry which is preliminary data.</text>
</comment>
<proteinExistence type="predicted"/>
<dbReference type="InterPro" id="IPR000073">
    <property type="entry name" value="AB_hydrolase_1"/>
</dbReference>
<reference evidence="3" key="1">
    <citation type="submission" date="2020-12" db="EMBL/GenBank/DDBJ databases">
        <title>Hymenobacter sp.</title>
        <authorList>
            <person name="Kim M.K."/>
        </authorList>
    </citation>
    <scope>NUCLEOTIDE SEQUENCE [LARGE SCALE GENOMIC DNA]</scope>
    <source>
        <strain evidence="3">BT325</strain>
    </source>
</reference>
<feature type="domain" description="AB hydrolase-1" evidence="1">
    <location>
        <begin position="33"/>
        <end position="277"/>
    </location>
</feature>
<protein>
    <submittedName>
        <fullName evidence="2">Alpha/beta hydrolase</fullName>
    </submittedName>
</protein>
<dbReference type="Gene3D" id="3.40.50.1820">
    <property type="entry name" value="alpha/beta hydrolase"/>
    <property type="match status" value="1"/>
</dbReference>
<dbReference type="EMBL" id="JAELXT010000008">
    <property type="protein sequence ID" value="MBJ6125775.1"/>
    <property type="molecule type" value="Genomic_DNA"/>
</dbReference>
<keyword evidence="3" id="KW-1185">Reference proteome</keyword>
<dbReference type="InterPro" id="IPR050228">
    <property type="entry name" value="Carboxylesterase_BioH"/>
</dbReference>